<name>A0A9P8N8E2_ASPFM</name>
<feature type="region of interest" description="Disordered" evidence="1">
    <location>
        <begin position="1"/>
        <end position="28"/>
    </location>
</feature>
<sequence length="421" mass="46974">MSRSTISLEFPSPPSGFIDQQESSGGTVELPGGSIRAYRCDQDLINAYYIFIHPYFPCLPPPAVSQYEDTHEVLSIRPIDANPSILPYWPASSLGLAIAAILVLIPPLSGKPHDATQGDDDNTVKLRRSYADLFARSALESLEESLVPPFNVNSANNSPQSTLHPEIPQKMEPVLALELLSLYECCHRMNVSKMRLRANQALTVAMDLSLHTQDQRTGCLDAQRRCWWATIFLVYLSSIMSSAVPIITFDDSRITTVFPEFRGCREPWPLLVNAEVVLLRSCQIGRQLIRENSNNESIPRPDQGLPHSIGEEIRALDALILELAAEADRFLCVTNYQGPEADASRNLWAISNALIHTARITLHRTRAFLDPPPKSVPFSPSPKSNQSEYVSIPPLSYLGSSVVFLLRTRLTLTWALLTWWL</sequence>
<evidence type="ECO:0000256" key="1">
    <source>
        <dbReference type="SAM" id="MobiDB-lite"/>
    </source>
</evidence>
<evidence type="ECO:0000313" key="2">
    <source>
        <dbReference type="EMBL" id="KAH1898097.1"/>
    </source>
</evidence>
<accession>A0A9P8N8E2</accession>
<comment type="caution">
    <text evidence="2">The sequence shown here is derived from an EMBL/GenBank/DDBJ whole genome shotgun (WGS) entry which is preliminary data.</text>
</comment>
<dbReference type="CDD" id="cd12148">
    <property type="entry name" value="fungal_TF_MHR"/>
    <property type="match status" value="1"/>
</dbReference>
<dbReference type="Proteomes" id="UP000813423">
    <property type="component" value="Unassembled WGS sequence"/>
</dbReference>
<dbReference type="AlphaFoldDB" id="A0A9P8N8E2"/>
<evidence type="ECO:0008006" key="4">
    <source>
        <dbReference type="Google" id="ProtNLM"/>
    </source>
</evidence>
<reference evidence="2" key="1">
    <citation type="submission" date="2021-08" db="EMBL/GenBank/DDBJ databases">
        <title>Global Aspergillus fumigatus from environmental and clinical sources.</title>
        <authorList>
            <person name="Barber A."/>
            <person name="Sae-Ong T."/>
        </authorList>
    </citation>
    <scope>NUCLEOTIDE SEQUENCE</scope>
    <source>
        <strain evidence="2">NRZ-2016-071</strain>
    </source>
</reference>
<dbReference type="EMBL" id="JAIBSC010000099">
    <property type="protein sequence ID" value="KAH1898097.1"/>
    <property type="molecule type" value="Genomic_DNA"/>
</dbReference>
<evidence type="ECO:0000313" key="3">
    <source>
        <dbReference type="Proteomes" id="UP000813423"/>
    </source>
</evidence>
<organism evidence="2 3">
    <name type="scientific">Aspergillus fumigatus</name>
    <name type="common">Neosartorya fumigata</name>
    <dbReference type="NCBI Taxonomy" id="746128"/>
    <lineage>
        <taxon>Eukaryota</taxon>
        <taxon>Fungi</taxon>
        <taxon>Dikarya</taxon>
        <taxon>Ascomycota</taxon>
        <taxon>Pezizomycotina</taxon>
        <taxon>Eurotiomycetes</taxon>
        <taxon>Eurotiomycetidae</taxon>
        <taxon>Eurotiales</taxon>
        <taxon>Aspergillaceae</taxon>
        <taxon>Aspergillus</taxon>
        <taxon>Aspergillus subgen. Fumigati</taxon>
    </lineage>
</organism>
<dbReference type="PANTHER" id="PTHR47431">
    <property type="entry name" value="ZN(II)2CYS6 TRANSCRIPTION FACTOR (EUROFUNG)-RELATED"/>
    <property type="match status" value="1"/>
</dbReference>
<proteinExistence type="predicted"/>
<gene>
    <name evidence="2" type="ORF">KXV57_009739</name>
</gene>
<dbReference type="PANTHER" id="PTHR47431:SF5">
    <property type="entry name" value="ZN(II)2CYS6 TRANSCRIPTION FACTOR (EUROFUNG)"/>
    <property type="match status" value="1"/>
</dbReference>
<protein>
    <recommendedName>
        <fullName evidence="4">Transcription factor domain-containing protein</fullName>
    </recommendedName>
</protein>